<dbReference type="RefSeq" id="WP_354546917.1">
    <property type="nucleotide sequence ID" value="NZ_JBEPSD010000001.1"/>
</dbReference>
<dbReference type="EC" id="4.3.2.10" evidence="10"/>
<keyword evidence="6 10" id="KW-0368">Histidine biosynthesis</keyword>
<evidence type="ECO:0000256" key="2">
    <source>
        <dbReference type="ARBA" id="ARBA00011152"/>
    </source>
</evidence>
<evidence type="ECO:0000259" key="11">
    <source>
        <dbReference type="Pfam" id="PF00117"/>
    </source>
</evidence>
<accession>A0ABV2PSQ7</accession>
<dbReference type="PROSITE" id="PS51273">
    <property type="entry name" value="GATASE_TYPE_1"/>
    <property type="match status" value="1"/>
</dbReference>
<dbReference type="Proteomes" id="UP001549251">
    <property type="component" value="Unassembled WGS sequence"/>
</dbReference>
<name>A0ABV2PSQ7_9GAMM</name>
<dbReference type="InterPro" id="IPR017926">
    <property type="entry name" value="GATASE"/>
</dbReference>
<gene>
    <name evidence="10" type="primary">hisH</name>
    <name evidence="12" type="ORF">ABIE04_000401</name>
</gene>
<dbReference type="NCBIfam" id="TIGR01855">
    <property type="entry name" value="IMP_synth_hisH"/>
    <property type="match status" value="1"/>
</dbReference>
<dbReference type="Pfam" id="PF00117">
    <property type="entry name" value="GATase"/>
    <property type="match status" value="1"/>
</dbReference>
<feature type="domain" description="Glutamine amidotransferase" evidence="11">
    <location>
        <begin position="4"/>
        <end position="194"/>
    </location>
</feature>
<evidence type="ECO:0000256" key="6">
    <source>
        <dbReference type="ARBA" id="ARBA00023102"/>
    </source>
</evidence>
<dbReference type="PANTHER" id="PTHR42701:SF1">
    <property type="entry name" value="IMIDAZOLE GLYCEROL PHOSPHATE SYNTHASE SUBUNIT HISH"/>
    <property type="match status" value="1"/>
</dbReference>
<comment type="pathway">
    <text evidence="1 10">Amino-acid biosynthesis; L-histidine biosynthesis; L-histidine from 5-phospho-alpha-D-ribose 1-diphosphate: step 5/9.</text>
</comment>
<feature type="active site" evidence="10">
    <location>
        <position position="178"/>
    </location>
</feature>
<dbReference type="SUPFAM" id="SSF52317">
    <property type="entry name" value="Class I glutamine amidotransferase-like"/>
    <property type="match status" value="1"/>
</dbReference>
<organism evidence="12 13">
    <name type="scientific">Rhodanobacter soli</name>
    <dbReference type="NCBI Taxonomy" id="590609"/>
    <lineage>
        <taxon>Bacteria</taxon>
        <taxon>Pseudomonadati</taxon>
        <taxon>Pseudomonadota</taxon>
        <taxon>Gammaproteobacteria</taxon>
        <taxon>Lysobacterales</taxon>
        <taxon>Rhodanobacteraceae</taxon>
        <taxon>Rhodanobacter</taxon>
    </lineage>
</organism>
<dbReference type="EC" id="3.5.1.2" evidence="10"/>
<dbReference type="CDD" id="cd01748">
    <property type="entry name" value="GATase1_IGP_Synthase"/>
    <property type="match status" value="1"/>
</dbReference>
<feature type="active site" description="Nucleophile" evidence="10">
    <location>
        <position position="77"/>
    </location>
</feature>
<comment type="catalytic activity">
    <reaction evidence="8 10">
        <text>5-[(5-phospho-1-deoxy-D-ribulos-1-ylimino)methylamino]-1-(5-phospho-beta-D-ribosyl)imidazole-4-carboxamide + L-glutamine = D-erythro-1-(imidazol-4-yl)glycerol 3-phosphate + 5-amino-1-(5-phospho-beta-D-ribosyl)imidazole-4-carboxamide + L-glutamate + H(+)</text>
        <dbReference type="Rhea" id="RHEA:24793"/>
        <dbReference type="ChEBI" id="CHEBI:15378"/>
        <dbReference type="ChEBI" id="CHEBI:29985"/>
        <dbReference type="ChEBI" id="CHEBI:58278"/>
        <dbReference type="ChEBI" id="CHEBI:58359"/>
        <dbReference type="ChEBI" id="CHEBI:58475"/>
        <dbReference type="ChEBI" id="CHEBI:58525"/>
        <dbReference type="EC" id="4.3.2.10"/>
    </reaction>
</comment>
<dbReference type="Gene3D" id="3.40.50.880">
    <property type="match status" value="1"/>
</dbReference>
<evidence type="ECO:0000313" key="12">
    <source>
        <dbReference type="EMBL" id="MET4568074.1"/>
    </source>
</evidence>
<keyword evidence="7 10" id="KW-0456">Lyase</keyword>
<keyword evidence="10" id="KW-0963">Cytoplasm</keyword>
<keyword evidence="5 10" id="KW-0315">Glutamine amidotransferase</keyword>
<evidence type="ECO:0000256" key="8">
    <source>
        <dbReference type="ARBA" id="ARBA00047838"/>
    </source>
</evidence>
<keyword evidence="13" id="KW-1185">Reference proteome</keyword>
<evidence type="ECO:0000256" key="1">
    <source>
        <dbReference type="ARBA" id="ARBA00005091"/>
    </source>
</evidence>
<protein>
    <recommendedName>
        <fullName evidence="10">Imidazole glycerol phosphate synthase subunit HisH</fullName>
        <ecNumber evidence="10">4.3.2.10</ecNumber>
    </recommendedName>
    <alternativeName>
        <fullName evidence="10">IGP synthase glutaminase subunit</fullName>
        <ecNumber evidence="10">3.5.1.2</ecNumber>
    </alternativeName>
    <alternativeName>
        <fullName evidence="10">IGP synthase subunit HisH</fullName>
    </alternativeName>
    <alternativeName>
        <fullName evidence="10">ImGP synthase subunit HisH</fullName>
        <shortName evidence="10">IGPS subunit HisH</shortName>
    </alternativeName>
</protein>
<dbReference type="EMBL" id="JBEPSD010000001">
    <property type="protein sequence ID" value="MET4568074.1"/>
    <property type="molecule type" value="Genomic_DNA"/>
</dbReference>
<comment type="caution">
    <text evidence="12">The sequence shown here is derived from an EMBL/GenBank/DDBJ whole genome shotgun (WGS) entry which is preliminary data.</text>
</comment>
<evidence type="ECO:0000256" key="5">
    <source>
        <dbReference type="ARBA" id="ARBA00022962"/>
    </source>
</evidence>
<dbReference type="InterPro" id="IPR010139">
    <property type="entry name" value="Imidazole-glycPsynth_HisH"/>
</dbReference>
<evidence type="ECO:0000313" key="13">
    <source>
        <dbReference type="Proteomes" id="UP001549251"/>
    </source>
</evidence>
<sequence>MSVVLVDAGGTNIGSVRYALQRLGVDAALTADAATIRAADKVILPGVGAAGPGMARLRELGLVELLRSLKQPVLGVCLGMQLLCAHSEEGDTECLGLIPAPVRRFAEAPGLRVPHMGWNRLSAKQAHPLLAGLGGDEQAYFVHSYAVPVSDWTLATSDFGAAFSAVIARDNYYGMQFHPERSAAVGAKLLKNFLEL</sequence>
<keyword evidence="3 10" id="KW-0028">Amino-acid biosynthesis</keyword>
<dbReference type="PANTHER" id="PTHR42701">
    <property type="entry name" value="IMIDAZOLE GLYCEROL PHOSPHATE SYNTHASE SUBUNIT HISH"/>
    <property type="match status" value="1"/>
</dbReference>
<dbReference type="HAMAP" id="MF_00278">
    <property type="entry name" value="HisH"/>
    <property type="match status" value="1"/>
</dbReference>
<evidence type="ECO:0000256" key="4">
    <source>
        <dbReference type="ARBA" id="ARBA00022801"/>
    </source>
</evidence>
<evidence type="ECO:0000256" key="9">
    <source>
        <dbReference type="ARBA" id="ARBA00049534"/>
    </source>
</evidence>
<comment type="subunit">
    <text evidence="2 10">Heterodimer of HisH and HisF.</text>
</comment>
<reference evidence="12 13" key="1">
    <citation type="submission" date="2024-06" db="EMBL/GenBank/DDBJ databases">
        <title>Sorghum-associated microbial communities from plants grown in Nebraska, USA.</title>
        <authorList>
            <person name="Schachtman D."/>
        </authorList>
    </citation>
    <scope>NUCLEOTIDE SEQUENCE [LARGE SCALE GENOMIC DNA]</scope>
    <source>
        <strain evidence="12 13">1757</strain>
    </source>
</reference>
<comment type="subcellular location">
    <subcellularLocation>
        <location evidence="10">Cytoplasm</location>
    </subcellularLocation>
</comment>
<comment type="catalytic activity">
    <reaction evidence="9 10">
        <text>L-glutamine + H2O = L-glutamate + NH4(+)</text>
        <dbReference type="Rhea" id="RHEA:15889"/>
        <dbReference type="ChEBI" id="CHEBI:15377"/>
        <dbReference type="ChEBI" id="CHEBI:28938"/>
        <dbReference type="ChEBI" id="CHEBI:29985"/>
        <dbReference type="ChEBI" id="CHEBI:58359"/>
        <dbReference type="EC" id="3.5.1.2"/>
    </reaction>
</comment>
<proteinExistence type="inferred from homology"/>
<feature type="active site" evidence="10">
    <location>
        <position position="180"/>
    </location>
</feature>
<evidence type="ECO:0000256" key="3">
    <source>
        <dbReference type="ARBA" id="ARBA00022605"/>
    </source>
</evidence>
<evidence type="ECO:0000256" key="10">
    <source>
        <dbReference type="HAMAP-Rule" id="MF_00278"/>
    </source>
</evidence>
<dbReference type="InterPro" id="IPR029062">
    <property type="entry name" value="Class_I_gatase-like"/>
</dbReference>
<dbReference type="GO" id="GO:0016829">
    <property type="term" value="F:lyase activity"/>
    <property type="evidence" value="ECO:0007669"/>
    <property type="project" value="UniProtKB-KW"/>
</dbReference>
<keyword evidence="4 10" id="KW-0378">Hydrolase</keyword>
<comment type="function">
    <text evidence="10">IGPS catalyzes the conversion of PRFAR and glutamine to IGP, AICAR and glutamate. The HisH subunit catalyzes the hydrolysis of glutamine to glutamate and ammonia as part of the synthesis of IGP and AICAR. The resulting ammonia molecule is channeled to the active site of HisF.</text>
</comment>
<dbReference type="PIRSF" id="PIRSF000495">
    <property type="entry name" value="Amidotransf_hisH"/>
    <property type="match status" value="1"/>
</dbReference>
<evidence type="ECO:0000256" key="7">
    <source>
        <dbReference type="ARBA" id="ARBA00023239"/>
    </source>
</evidence>